<sequence>MAHTNDEDTASSVDSRRRRGKLAQRRYRERQVNRIKELEEQVASLQVTANKHDPSSRAVSWTSEGFEPEHDRPEWSFEILMKIFLRLPEALSHLDRVDDWALMQWLSPEAFGGGRFSPRLTYGILGMPSAGLQVTLRQPPSDILPYLTDQTGDFARVLYWQTMDWSYETGQELYHLSQQRQLKLADLETHALAATFLAGGMKAVLARLDFRLGFHRHGAVPSDHEGNDQAAFRSLHRKILSQMQQQNINMREYLDATEVESLLQQRLHALEPGWQRSGNDGGHSAITDELVSRLKSVAICLGEGPRWRRDVVLALATPLNTMHNVDA</sequence>
<feature type="compositionally biased region" description="Basic residues" evidence="1">
    <location>
        <begin position="16"/>
        <end position="27"/>
    </location>
</feature>
<name>A0AAN7VSL1_9PEZI</name>
<reference evidence="2" key="1">
    <citation type="submission" date="2023-08" db="EMBL/GenBank/DDBJ databases">
        <title>Black Yeasts Isolated from many extreme environments.</title>
        <authorList>
            <person name="Coleine C."/>
            <person name="Stajich J.E."/>
            <person name="Selbmann L."/>
        </authorList>
    </citation>
    <scope>NUCLEOTIDE SEQUENCE</scope>
    <source>
        <strain evidence="2">CCFEE 5810</strain>
    </source>
</reference>
<dbReference type="CDD" id="cd14688">
    <property type="entry name" value="bZIP_YAP"/>
    <property type="match status" value="1"/>
</dbReference>
<dbReference type="Gene3D" id="1.20.5.170">
    <property type="match status" value="1"/>
</dbReference>
<dbReference type="InterPro" id="IPR046347">
    <property type="entry name" value="bZIP_sf"/>
</dbReference>
<dbReference type="Proteomes" id="UP001310594">
    <property type="component" value="Unassembled WGS sequence"/>
</dbReference>
<feature type="region of interest" description="Disordered" evidence="1">
    <location>
        <begin position="49"/>
        <end position="69"/>
    </location>
</feature>
<dbReference type="EMBL" id="JAVRQU010000021">
    <property type="protein sequence ID" value="KAK5691542.1"/>
    <property type="molecule type" value="Genomic_DNA"/>
</dbReference>
<comment type="caution">
    <text evidence="2">The sequence shown here is derived from an EMBL/GenBank/DDBJ whole genome shotgun (WGS) entry which is preliminary data.</text>
</comment>
<accession>A0AAN7VSL1</accession>
<evidence type="ECO:0000256" key="1">
    <source>
        <dbReference type="SAM" id="MobiDB-lite"/>
    </source>
</evidence>
<dbReference type="AlphaFoldDB" id="A0AAN7VSL1"/>
<evidence type="ECO:0008006" key="4">
    <source>
        <dbReference type="Google" id="ProtNLM"/>
    </source>
</evidence>
<proteinExistence type="predicted"/>
<feature type="region of interest" description="Disordered" evidence="1">
    <location>
        <begin position="1"/>
        <end position="27"/>
    </location>
</feature>
<protein>
    <recommendedName>
        <fullName evidence="4">BZIP domain-containing protein</fullName>
    </recommendedName>
</protein>
<evidence type="ECO:0000313" key="2">
    <source>
        <dbReference type="EMBL" id="KAK5691542.1"/>
    </source>
</evidence>
<gene>
    <name evidence="2" type="ORF">LTR97_011535</name>
</gene>
<evidence type="ECO:0000313" key="3">
    <source>
        <dbReference type="Proteomes" id="UP001310594"/>
    </source>
</evidence>
<dbReference type="GO" id="GO:0003700">
    <property type="term" value="F:DNA-binding transcription factor activity"/>
    <property type="evidence" value="ECO:0007669"/>
    <property type="project" value="InterPro"/>
</dbReference>
<dbReference type="SUPFAM" id="SSF57959">
    <property type="entry name" value="Leucine zipper domain"/>
    <property type="match status" value="1"/>
</dbReference>
<organism evidence="2 3">
    <name type="scientific">Elasticomyces elasticus</name>
    <dbReference type="NCBI Taxonomy" id="574655"/>
    <lineage>
        <taxon>Eukaryota</taxon>
        <taxon>Fungi</taxon>
        <taxon>Dikarya</taxon>
        <taxon>Ascomycota</taxon>
        <taxon>Pezizomycotina</taxon>
        <taxon>Dothideomycetes</taxon>
        <taxon>Dothideomycetidae</taxon>
        <taxon>Mycosphaerellales</taxon>
        <taxon>Teratosphaeriaceae</taxon>
        <taxon>Elasticomyces</taxon>
    </lineage>
</organism>